<organism evidence="1 2">
    <name type="scientific">candidate division WWE3 bacterium CG_4_10_14_0_2_um_filter_41_14</name>
    <dbReference type="NCBI Taxonomy" id="1975072"/>
    <lineage>
        <taxon>Bacteria</taxon>
        <taxon>Katanobacteria</taxon>
    </lineage>
</organism>
<protein>
    <submittedName>
        <fullName evidence="1">Uncharacterized protein</fullName>
    </submittedName>
</protein>
<proteinExistence type="predicted"/>
<sequence>MPYKSAVTKLPVIFESEIWKVVAILSYGHKLGRRPLWNIELYKKVKPENRKPFEDQWQAVEGYCFEGQLTRWHAFWLTFAFRMHGFSAQVVKETLVEEIHTLYRMVQDYMDA</sequence>
<gene>
    <name evidence="1" type="ORF">COY32_04625</name>
</gene>
<accession>A0A2M7THV5</accession>
<dbReference type="AlphaFoldDB" id="A0A2M7THV5"/>
<name>A0A2M7THV5_UNCKA</name>
<dbReference type="EMBL" id="PFNL01000122">
    <property type="protein sequence ID" value="PIZ45808.1"/>
    <property type="molecule type" value="Genomic_DNA"/>
</dbReference>
<evidence type="ECO:0000313" key="2">
    <source>
        <dbReference type="Proteomes" id="UP000228920"/>
    </source>
</evidence>
<evidence type="ECO:0000313" key="1">
    <source>
        <dbReference type="EMBL" id="PIZ45808.1"/>
    </source>
</evidence>
<dbReference type="Proteomes" id="UP000228920">
    <property type="component" value="Unassembled WGS sequence"/>
</dbReference>
<reference evidence="2" key="1">
    <citation type="submission" date="2017-09" db="EMBL/GenBank/DDBJ databases">
        <title>Depth-based differentiation of microbial function through sediment-hosted aquifers and enrichment of novel symbionts in the deep terrestrial subsurface.</title>
        <authorList>
            <person name="Probst A.J."/>
            <person name="Ladd B."/>
            <person name="Jarett J.K."/>
            <person name="Geller-Mcgrath D.E."/>
            <person name="Sieber C.M.K."/>
            <person name="Emerson J.B."/>
            <person name="Anantharaman K."/>
            <person name="Thomas B.C."/>
            <person name="Malmstrom R."/>
            <person name="Stieglmeier M."/>
            <person name="Klingl A."/>
            <person name="Woyke T."/>
            <person name="Ryan C.M."/>
            <person name="Banfield J.F."/>
        </authorList>
    </citation>
    <scope>NUCLEOTIDE SEQUENCE [LARGE SCALE GENOMIC DNA]</scope>
</reference>
<comment type="caution">
    <text evidence="1">The sequence shown here is derived from an EMBL/GenBank/DDBJ whole genome shotgun (WGS) entry which is preliminary data.</text>
</comment>